<dbReference type="InterPro" id="IPR009100">
    <property type="entry name" value="AcylCoA_DH/oxidase_NM_dom_sf"/>
</dbReference>
<dbReference type="Pfam" id="PF02770">
    <property type="entry name" value="Acyl-CoA_dh_M"/>
    <property type="match status" value="1"/>
</dbReference>
<keyword evidence="4 5" id="KW-0274">FAD</keyword>
<dbReference type="Gene3D" id="1.20.140.10">
    <property type="entry name" value="Butyryl-CoA Dehydrogenase, subunit A, domain 3"/>
    <property type="match status" value="1"/>
</dbReference>
<dbReference type="InterPro" id="IPR046373">
    <property type="entry name" value="Acyl-CoA_Oxase/DH_mid-dom_sf"/>
</dbReference>
<evidence type="ECO:0000256" key="2">
    <source>
        <dbReference type="ARBA" id="ARBA00009347"/>
    </source>
</evidence>
<feature type="domain" description="Acyl-CoA oxidase/dehydrogenase middle" evidence="7">
    <location>
        <begin position="123"/>
        <end position="217"/>
    </location>
</feature>
<sequence>MNFDYSEMQEMVANSARDFAKQYIAPNVLEWDEEQLFPVEVFKKAGEMGFMGVLVPEQYGGSGLSYHEYIAIIEEISKVDPAIGLSVAAHNSLCTNHVLEFGSEEQKAKWLPKLASGAWIGAWGLTEHNTGSDAGGMNTTAVKEGSEWVLNGAKNFITHGISGDMAVVIVRTGEKGDSHGMTAFVVEKGTPGFSSGKKENKLGMRASETAELIFQDCRIPDTNRLGEVGDGFVQAMKVLDGGRISIGALSLGIARGAYEAALKYSKERVQFGKPISEFQGISFKLADMATEIEASELLLHKAAFEKNAGRRMTKIGAMAKMYASEVCVKVANEAVQIHGGYGYTKDFPVEKFYRDSKLCTIGEGTTEIQKLVISRHILK</sequence>
<dbReference type="Pfam" id="PF00441">
    <property type="entry name" value="Acyl-CoA_dh_1"/>
    <property type="match status" value="1"/>
</dbReference>
<keyword evidence="3 5" id="KW-0285">Flavoprotein</keyword>
<accession>A0ABY3YSK1</accession>
<organism evidence="9 10">
    <name type="scientific">Zhouia spongiae</name>
    <dbReference type="NCBI Taxonomy" id="2202721"/>
    <lineage>
        <taxon>Bacteria</taxon>
        <taxon>Pseudomonadati</taxon>
        <taxon>Bacteroidota</taxon>
        <taxon>Flavobacteriia</taxon>
        <taxon>Flavobacteriales</taxon>
        <taxon>Flavobacteriaceae</taxon>
        <taxon>Zhouia</taxon>
    </lineage>
</organism>
<name>A0ABY3YSK1_9FLAO</name>
<feature type="domain" description="Acyl-CoA dehydrogenase/oxidase N-terminal" evidence="8">
    <location>
        <begin position="6"/>
        <end position="117"/>
    </location>
</feature>
<dbReference type="InterPro" id="IPR009075">
    <property type="entry name" value="AcylCo_DH/oxidase_C"/>
</dbReference>
<dbReference type="PANTHER" id="PTHR43884:SF12">
    <property type="entry name" value="ISOVALERYL-COA DEHYDROGENASE, MITOCHONDRIAL-RELATED"/>
    <property type="match status" value="1"/>
</dbReference>
<dbReference type="InterPro" id="IPR013786">
    <property type="entry name" value="AcylCoA_DH/ox_N"/>
</dbReference>
<evidence type="ECO:0000259" key="6">
    <source>
        <dbReference type="Pfam" id="PF00441"/>
    </source>
</evidence>
<dbReference type="Gene3D" id="2.40.110.10">
    <property type="entry name" value="Butyryl-CoA Dehydrogenase, subunit A, domain 2"/>
    <property type="match status" value="1"/>
</dbReference>
<proteinExistence type="inferred from homology"/>
<evidence type="ECO:0000313" key="10">
    <source>
        <dbReference type="Proteomes" id="UP000829476"/>
    </source>
</evidence>
<dbReference type="PIRSF" id="PIRSF016578">
    <property type="entry name" value="HsaA"/>
    <property type="match status" value="1"/>
</dbReference>
<evidence type="ECO:0000256" key="3">
    <source>
        <dbReference type="ARBA" id="ARBA00022630"/>
    </source>
</evidence>
<dbReference type="Proteomes" id="UP000829476">
    <property type="component" value="Chromosome"/>
</dbReference>
<gene>
    <name evidence="9" type="ORF">MQE36_01025</name>
</gene>
<dbReference type="SUPFAM" id="SSF47203">
    <property type="entry name" value="Acyl-CoA dehydrogenase C-terminal domain-like"/>
    <property type="match status" value="1"/>
</dbReference>
<keyword evidence="10" id="KW-1185">Reference proteome</keyword>
<dbReference type="InterPro" id="IPR006089">
    <property type="entry name" value="Acyl-CoA_DH_CS"/>
</dbReference>
<dbReference type="EMBL" id="CP094326">
    <property type="protein sequence ID" value="UNZ00435.1"/>
    <property type="molecule type" value="Genomic_DNA"/>
</dbReference>
<dbReference type="SUPFAM" id="SSF56645">
    <property type="entry name" value="Acyl-CoA dehydrogenase NM domain-like"/>
    <property type="match status" value="1"/>
</dbReference>
<evidence type="ECO:0000259" key="7">
    <source>
        <dbReference type="Pfam" id="PF02770"/>
    </source>
</evidence>
<evidence type="ECO:0000256" key="4">
    <source>
        <dbReference type="ARBA" id="ARBA00022827"/>
    </source>
</evidence>
<evidence type="ECO:0000256" key="1">
    <source>
        <dbReference type="ARBA" id="ARBA00001974"/>
    </source>
</evidence>
<dbReference type="Pfam" id="PF02771">
    <property type="entry name" value="Acyl-CoA_dh_N"/>
    <property type="match status" value="1"/>
</dbReference>
<evidence type="ECO:0000256" key="5">
    <source>
        <dbReference type="RuleBase" id="RU362125"/>
    </source>
</evidence>
<dbReference type="InterPro" id="IPR036250">
    <property type="entry name" value="AcylCo_DH-like_C"/>
</dbReference>
<dbReference type="PANTHER" id="PTHR43884">
    <property type="entry name" value="ACYL-COA DEHYDROGENASE"/>
    <property type="match status" value="1"/>
</dbReference>
<keyword evidence="5" id="KW-0560">Oxidoreductase</keyword>
<feature type="domain" description="Acyl-CoA dehydrogenase/oxidase C-terminal" evidence="6">
    <location>
        <begin position="229"/>
        <end position="378"/>
    </location>
</feature>
<reference evidence="9 10" key="1">
    <citation type="journal article" date="2018" name="Int. J. Syst. Evol. Microbiol.">
        <title>Zhouia spongiae sp. nov., isolated from a marine sponge.</title>
        <authorList>
            <person name="Zhuang L."/>
            <person name="Lin B."/>
            <person name="Qin F."/>
            <person name="Luo L."/>
        </authorList>
    </citation>
    <scope>NUCLEOTIDE SEQUENCE [LARGE SCALE GENOMIC DNA]</scope>
    <source>
        <strain evidence="9 10">HN-Y44</strain>
    </source>
</reference>
<comment type="cofactor">
    <cofactor evidence="1 5">
        <name>FAD</name>
        <dbReference type="ChEBI" id="CHEBI:57692"/>
    </cofactor>
</comment>
<dbReference type="Gene3D" id="1.10.540.10">
    <property type="entry name" value="Acyl-CoA dehydrogenase/oxidase, N-terminal domain"/>
    <property type="match status" value="1"/>
</dbReference>
<evidence type="ECO:0000259" key="8">
    <source>
        <dbReference type="Pfam" id="PF02771"/>
    </source>
</evidence>
<dbReference type="PROSITE" id="PS00073">
    <property type="entry name" value="ACYL_COA_DH_2"/>
    <property type="match status" value="1"/>
</dbReference>
<comment type="similarity">
    <text evidence="2 5">Belongs to the acyl-CoA dehydrogenase family.</text>
</comment>
<protein>
    <submittedName>
        <fullName evidence="9">Acyl-CoA dehydrogenase family protein</fullName>
    </submittedName>
</protein>
<dbReference type="InterPro" id="IPR006091">
    <property type="entry name" value="Acyl-CoA_Oxase/DH_mid-dom"/>
</dbReference>
<dbReference type="InterPro" id="IPR037069">
    <property type="entry name" value="AcylCoA_DH/ox_N_sf"/>
</dbReference>
<dbReference type="RefSeq" id="WP_242938793.1">
    <property type="nucleotide sequence ID" value="NZ_CP094326.1"/>
</dbReference>
<evidence type="ECO:0000313" key="9">
    <source>
        <dbReference type="EMBL" id="UNZ00435.1"/>
    </source>
</evidence>